<evidence type="ECO:0000256" key="2">
    <source>
        <dbReference type="ARBA" id="ARBA00022980"/>
    </source>
</evidence>
<sequence length="123" mass="14231">RLFSSSSSTSWKSIPKSKAMRIKLRTHSGASKRFFLNGNGQFKRCQSGKQHLMLNKSNRNKRDLKPMVLISSRTQTRLLRRLLPYCGKRAGFRRIDIRECVWFKSGRFQGIGDSLRSAIIRAK</sequence>
<keyword evidence="2 4" id="KW-0689">Ribosomal protein</keyword>
<dbReference type="PANTHER" id="PTHR33343">
    <property type="entry name" value="54S RIBOSOMAL PROTEIN BL35M"/>
    <property type="match status" value="1"/>
</dbReference>
<dbReference type="AlphaFoldDB" id="A0AAV0BMG7"/>
<comment type="similarity">
    <text evidence="1 4">Belongs to the bacterial ribosomal protein bL35 family.</text>
</comment>
<proteinExistence type="inferred from homology"/>
<organism evidence="5 6">
    <name type="scientific">Phakopsora pachyrhizi</name>
    <name type="common">Asian soybean rust disease fungus</name>
    <dbReference type="NCBI Taxonomy" id="170000"/>
    <lineage>
        <taxon>Eukaryota</taxon>
        <taxon>Fungi</taxon>
        <taxon>Dikarya</taxon>
        <taxon>Basidiomycota</taxon>
        <taxon>Pucciniomycotina</taxon>
        <taxon>Pucciniomycetes</taxon>
        <taxon>Pucciniales</taxon>
        <taxon>Phakopsoraceae</taxon>
        <taxon>Phakopsora</taxon>
    </lineage>
</organism>
<evidence type="ECO:0000256" key="3">
    <source>
        <dbReference type="ARBA" id="ARBA00023274"/>
    </source>
</evidence>
<feature type="non-terminal residue" evidence="5">
    <location>
        <position position="123"/>
    </location>
</feature>
<evidence type="ECO:0000313" key="5">
    <source>
        <dbReference type="EMBL" id="CAH7687315.1"/>
    </source>
</evidence>
<dbReference type="Gene3D" id="4.10.410.60">
    <property type="match status" value="1"/>
</dbReference>
<dbReference type="PRINTS" id="PR00064">
    <property type="entry name" value="RIBOSOMALL35"/>
</dbReference>
<dbReference type="GO" id="GO:0006412">
    <property type="term" value="P:translation"/>
    <property type="evidence" value="ECO:0007669"/>
    <property type="project" value="InterPro"/>
</dbReference>
<dbReference type="InterPro" id="IPR001706">
    <property type="entry name" value="Ribosomal_bL35"/>
</dbReference>
<dbReference type="PANTHER" id="PTHR33343:SF1">
    <property type="entry name" value="LARGE RIBOSOMAL SUBUNIT PROTEIN BL35M"/>
    <property type="match status" value="1"/>
</dbReference>
<protein>
    <recommendedName>
        <fullName evidence="4">50S ribosomal protein L35</fullName>
    </recommendedName>
</protein>
<feature type="non-terminal residue" evidence="5">
    <location>
        <position position="1"/>
    </location>
</feature>
<dbReference type="GO" id="GO:0003735">
    <property type="term" value="F:structural constituent of ribosome"/>
    <property type="evidence" value="ECO:0007669"/>
    <property type="project" value="InterPro"/>
</dbReference>
<comment type="caution">
    <text evidence="5">The sequence shown here is derived from an EMBL/GenBank/DDBJ whole genome shotgun (WGS) entry which is preliminary data.</text>
</comment>
<dbReference type="Pfam" id="PF01632">
    <property type="entry name" value="Ribosomal_L35p"/>
    <property type="match status" value="1"/>
</dbReference>
<dbReference type="InterPro" id="IPR021137">
    <property type="entry name" value="Ribosomal_bL35-like"/>
</dbReference>
<dbReference type="InterPro" id="IPR037229">
    <property type="entry name" value="Ribosomal_bL35_sf"/>
</dbReference>
<evidence type="ECO:0000256" key="4">
    <source>
        <dbReference type="RuleBase" id="RU000568"/>
    </source>
</evidence>
<name>A0AAV0BMG7_PHAPC</name>
<dbReference type="FunFam" id="4.10.410.60:FF:000001">
    <property type="entry name" value="50S ribosomal protein L35"/>
    <property type="match status" value="1"/>
</dbReference>
<evidence type="ECO:0000256" key="1">
    <source>
        <dbReference type="ARBA" id="ARBA00006598"/>
    </source>
</evidence>
<evidence type="ECO:0000313" key="6">
    <source>
        <dbReference type="Proteomes" id="UP001153365"/>
    </source>
</evidence>
<dbReference type="SUPFAM" id="SSF143034">
    <property type="entry name" value="L35p-like"/>
    <property type="match status" value="1"/>
</dbReference>
<dbReference type="HAMAP" id="MF_00514">
    <property type="entry name" value="Ribosomal_bL35"/>
    <property type="match status" value="1"/>
</dbReference>
<reference evidence="5" key="1">
    <citation type="submission" date="2022-06" db="EMBL/GenBank/DDBJ databases">
        <authorList>
            <consortium name="SYNGENTA / RWTH Aachen University"/>
        </authorList>
    </citation>
    <scope>NUCLEOTIDE SEQUENCE</scope>
</reference>
<dbReference type="GO" id="GO:0015934">
    <property type="term" value="C:large ribosomal subunit"/>
    <property type="evidence" value="ECO:0007669"/>
    <property type="project" value="TreeGrafter"/>
</dbReference>
<keyword evidence="3 4" id="KW-0687">Ribonucleoprotein</keyword>
<dbReference type="Proteomes" id="UP001153365">
    <property type="component" value="Unassembled WGS sequence"/>
</dbReference>
<accession>A0AAV0BMG7</accession>
<keyword evidence="6" id="KW-1185">Reference proteome</keyword>
<gene>
    <name evidence="5" type="ORF">PPACK8108_LOCUS22087</name>
</gene>
<dbReference type="EMBL" id="CALTRL010005859">
    <property type="protein sequence ID" value="CAH7687315.1"/>
    <property type="molecule type" value="Genomic_DNA"/>
</dbReference>
<dbReference type="NCBIfam" id="TIGR00001">
    <property type="entry name" value="rpmI_bact"/>
    <property type="match status" value="1"/>
</dbReference>